<dbReference type="FunFam" id="1.10.510.10:FF:000211">
    <property type="entry name" value="Cyclin-dependent kinase G-2"/>
    <property type="match status" value="1"/>
</dbReference>
<organism evidence="12 13">
    <name type="scientific">Rhynchosporium agropyri</name>
    <dbReference type="NCBI Taxonomy" id="914238"/>
    <lineage>
        <taxon>Eukaryota</taxon>
        <taxon>Fungi</taxon>
        <taxon>Dikarya</taxon>
        <taxon>Ascomycota</taxon>
        <taxon>Pezizomycotina</taxon>
        <taxon>Leotiomycetes</taxon>
        <taxon>Helotiales</taxon>
        <taxon>Ploettnerulaceae</taxon>
        <taxon>Rhynchosporium</taxon>
    </lineage>
</organism>
<gene>
    <name evidence="12" type="ORF">RAG0_01728</name>
</gene>
<reference evidence="13" key="1">
    <citation type="submission" date="2016-03" db="EMBL/GenBank/DDBJ databases">
        <authorList>
            <person name="Guldener U."/>
        </authorList>
    </citation>
    <scope>NUCLEOTIDE SEQUENCE [LARGE SCALE GENOMIC DNA]</scope>
    <source>
        <strain evidence="13">04CH-RAC-A.6.1</strain>
    </source>
</reference>
<dbReference type="GO" id="GO:0007346">
    <property type="term" value="P:regulation of mitotic cell cycle"/>
    <property type="evidence" value="ECO:0007669"/>
    <property type="project" value="TreeGrafter"/>
</dbReference>
<evidence type="ECO:0000256" key="4">
    <source>
        <dbReference type="ARBA" id="ARBA00022679"/>
    </source>
</evidence>
<evidence type="ECO:0000256" key="5">
    <source>
        <dbReference type="ARBA" id="ARBA00022741"/>
    </source>
</evidence>
<keyword evidence="4 12" id="KW-0808">Transferase</keyword>
<dbReference type="GO" id="GO:0005524">
    <property type="term" value="F:ATP binding"/>
    <property type="evidence" value="ECO:0007669"/>
    <property type="project" value="UniProtKB-KW"/>
</dbReference>
<dbReference type="Pfam" id="PF00069">
    <property type="entry name" value="Pkinase"/>
    <property type="match status" value="1"/>
</dbReference>
<dbReference type="SUPFAM" id="SSF56112">
    <property type="entry name" value="Protein kinase-like (PK-like)"/>
    <property type="match status" value="1"/>
</dbReference>
<dbReference type="Proteomes" id="UP000178912">
    <property type="component" value="Unassembled WGS sequence"/>
</dbReference>
<keyword evidence="7" id="KW-0067">ATP-binding</keyword>
<feature type="domain" description="Protein kinase" evidence="11">
    <location>
        <begin position="123"/>
        <end position="413"/>
    </location>
</feature>
<sequence length="486" mass="54419">MSSKTKSRWADDEEDTAADLQRKREKEEKKRAKAEKQRKAEAEAAQLLARMKQDEADAALRETEAHSQPNTQDLSSRPAKRRKLSPEHANEAEDAEAKDILPAAKLLRFPAPTWGKCRSVEDYEKLNDIEEGAYGWVSRAKDTRTGEVVALKRLKMDNAQDGIPVTGLREIQTLRDCRHVNIVGLKEVVVGEDTRKIESIFLVLDFLEHDLKTLLEEMPEPFLTSEIKTLLLQLTAGVSYLHTTWILHRDLKTSNLLLNNRGVLKIADFGMARYFGSPCPKLTQLVVTLWYRAPELLLGAERYGTAVDMWSIGCIFGELLTKEPLLQGKNEVDELSKIFELCGIPTEETWPGFKRLPNARSLKLPKNPIAQGSVLRAKFPFLTSSGAALLTSLLSLNPEGRPSAKEMLDHAFFKEDPKPKREEMFPTFPSKAGQEKRRKRVTPNAPVRGEGGADAGKGAFKDVDFSGIFAGREDEERGGGFALKLI</sequence>
<accession>A0A1E1JYA6</accession>
<protein>
    <recommendedName>
        <fullName evidence="2">cyclin-dependent kinase</fullName>
        <ecNumber evidence="2">2.7.11.22</ecNumber>
    </recommendedName>
</protein>
<dbReference type="Gene3D" id="1.10.510.10">
    <property type="entry name" value="Transferase(Phosphotransferase) domain 1"/>
    <property type="match status" value="1"/>
</dbReference>
<keyword evidence="5" id="KW-0547">Nucleotide-binding</keyword>
<dbReference type="InterPro" id="IPR011009">
    <property type="entry name" value="Kinase-like_dom_sf"/>
</dbReference>
<feature type="region of interest" description="Disordered" evidence="10">
    <location>
        <begin position="1"/>
        <end position="96"/>
    </location>
</feature>
<dbReference type="InterPro" id="IPR050108">
    <property type="entry name" value="CDK"/>
</dbReference>
<evidence type="ECO:0000256" key="7">
    <source>
        <dbReference type="ARBA" id="ARBA00022840"/>
    </source>
</evidence>
<dbReference type="GO" id="GO:0016757">
    <property type="term" value="F:glycosyltransferase activity"/>
    <property type="evidence" value="ECO:0007669"/>
    <property type="project" value="UniProtKB-KW"/>
</dbReference>
<dbReference type="Gene3D" id="3.30.200.20">
    <property type="entry name" value="Phosphorylase Kinase, domain 1"/>
    <property type="match status" value="1"/>
</dbReference>
<proteinExistence type="inferred from homology"/>
<dbReference type="PROSITE" id="PS00108">
    <property type="entry name" value="PROTEIN_KINASE_ST"/>
    <property type="match status" value="1"/>
</dbReference>
<dbReference type="PANTHER" id="PTHR24056">
    <property type="entry name" value="CELL DIVISION PROTEIN KINASE"/>
    <property type="match status" value="1"/>
</dbReference>
<dbReference type="GO" id="GO:0005634">
    <property type="term" value="C:nucleus"/>
    <property type="evidence" value="ECO:0007669"/>
    <property type="project" value="TreeGrafter"/>
</dbReference>
<dbReference type="CDD" id="cd07843">
    <property type="entry name" value="STKc_CDC2L1"/>
    <property type="match status" value="1"/>
</dbReference>
<keyword evidence="13" id="KW-1185">Reference proteome</keyword>
<dbReference type="AlphaFoldDB" id="A0A1E1JYA6"/>
<dbReference type="SMART" id="SM00220">
    <property type="entry name" value="S_TKc"/>
    <property type="match status" value="1"/>
</dbReference>
<comment type="catalytic activity">
    <reaction evidence="9">
        <text>L-seryl-[protein] + ATP = O-phospho-L-seryl-[protein] + ADP + H(+)</text>
        <dbReference type="Rhea" id="RHEA:17989"/>
        <dbReference type="Rhea" id="RHEA-COMP:9863"/>
        <dbReference type="Rhea" id="RHEA-COMP:11604"/>
        <dbReference type="ChEBI" id="CHEBI:15378"/>
        <dbReference type="ChEBI" id="CHEBI:29999"/>
        <dbReference type="ChEBI" id="CHEBI:30616"/>
        <dbReference type="ChEBI" id="CHEBI:83421"/>
        <dbReference type="ChEBI" id="CHEBI:456216"/>
        <dbReference type="EC" id="2.7.11.22"/>
    </reaction>
</comment>
<dbReference type="PROSITE" id="PS50011">
    <property type="entry name" value="PROTEIN_KINASE_DOM"/>
    <property type="match status" value="1"/>
</dbReference>
<evidence type="ECO:0000313" key="12">
    <source>
        <dbReference type="EMBL" id="CZS90828.1"/>
    </source>
</evidence>
<dbReference type="GO" id="GO:0004693">
    <property type="term" value="F:cyclin-dependent protein serine/threonine kinase activity"/>
    <property type="evidence" value="ECO:0007669"/>
    <property type="project" value="UniProtKB-EC"/>
</dbReference>
<dbReference type="EC" id="2.7.11.22" evidence="2"/>
<dbReference type="PANTHER" id="PTHR24056:SF107">
    <property type="entry name" value="CYCLIN-DEPENDENT KINASE 11A-RELATED"/>
    <property type="match status" value="1"/>
</dbReference>
<dbReference type="InterPro" id="IPR008271">
    <property type="entry name" value="Ser/Thr_kinase_AS"/>
</dbReference>
<feature type="compositionally biased region" description="Basic and acidic residues" evidence="10">
    <location>
        <begin position="20"/>
        <end position="42"/>
    </location>
</feature>
<name>A0A1E1JYA6_9HELO</name>
<evidence type="ECO:0000256" key="9">
    <source>
        <dbReference type="ARBA" id="ARBA00048367"/>
    </source>
</evidence>
<evidence type="ECO:0000256" key="2">
    <source>
        <dbReference type="ARBA" id="ARBA00012425"/>
    </source>
</evidence>
<evidence type="ECO:0000256" key="8">
    <source>
        <dbReference type="ARBA" id="ARBA00047811"/>
    </source>
</evidence>
<evidence type="ECO:0000256" key="6">
    <source>
        <dbReference type="ARBA" id="ARBA00022777"/>
    </source>
</evidence>
<keyword evidence="12" id="KW-0328">Glycosyltransferase</keyword>
<keyword evidence="6 12" id="KW-0418">Kinase</keyword>
<feature type="compositionally biased region" description="Basic and acidic residues" evidence="10">
    <location>
        <begin position="51"/>
        <end position="65"/>
    </location>
</feature>
<comment type="similarity">
    <text evidence="1">Belongs to the protein kinase superfamily. CMGC Ser/Thr protein kinase family. CDC2/CDKX subfamily.</text>
</comment>
<evidence type="ECO:0000259" key="11">
    <source>
        <dbReference type="PROSITE" id="PS50011"/>
    </source>
</evidence>
<dbReference type="InterPro" id="IPR045267">
    <property type="entry name" value="CDK11/PITSLRE_STKc"/>
</dbReference>
<feature type="region of interest" description="Disordered" evidence="10">
    <location>
        <begin position="420"/>
        <end position="459"/>
    </location>
</feature>
<feature type="compositionally biased region" description="Polar residues" evidence="10">
    <location>
        <begin position="66"/>
        <end position="75"/>
    </location>
</feature>
<evidence type="ECO:0000256" key="1">
    <source>
        <dbReference type="ARBA" id="ARBA00006485"/>
    </source>
</evidence>
<dbReference type="EMBL" id="FJUX01000006">
    <property type="protein sequence ID" value="CZS90828.1"/>
    <property type="molecule type" value="Genomic_DNA"/>
</dbReference>
<dbReference type="InterPro" id="IPR000719">
    <property type="entry name" value="Prot_kinase_dom"/>
</dbReference>
<keyword evidence="3" id="KW-0723">Serine/threonine-protein kinase</keyword>
<comment type="catalytic activity">
    <reaction evidence="8">
        <text>L-threonyl-[protein] + ATP = O-phospho-L-threonyl-[protein] + ADP + H(+)</text>
        <dbReference type="Rhea" id="RHEA:46608"/>
        <dbReference type="Rhea" id="RHEA-COMP:11060"/>
        <dbReference type="Rhea" id="RHEA-COMP:11605"/>
        <dbReference type="ChEBI" id="CHEBI:15378"/>
        <dbReference type="ChEBI" id="CHEBI:30013"/>
        <dbReference type="ChEBI" id="CHEBI:30616"/>
        <dbReference type="ChEBI" id="CHEBI:61977"/>
        <dbReference type="ChEBI" id="CHEBI:456216"/>
        <dbReference type="EC" id="2.7.11.22"/>
    </reaction>
</comment>
<feature type="compositionally biased region" description="Basic and acidic residues" evidence="10">
    <location>
        <begin position="84"/>
        <end position="96"/>
    </location>
</feature>
<evidence type="ECO:0000313" key="13">
    <source>
        <dbReference type="Proteomes" id="UP000178912"/>
    </source>
</evidence>
<dbReference type="OrthoDB" id="1732493at2759"/>
<evidence type="ECO:0000256" key="3">
    <source>
        <dbReference type="ARBA" id="ARBA00022527"/>
    </source>
</evidence>
<dbReference type="FunFam" id="3.30.200.20:FF:000054">
    <property type="entry name" value="Cyclin-dependent kinase 11B"/>
    <property type="match status" value="1"/>
</dbReference>
<evidence type="ECO:0000256" key="10">
    <source>
        <dbReference type="SAM" id="MobiDB-lite"/>
    </source>
</evidence>